<dbReference type="PROSITE" id="PS51257">
    <property type="entry name" value="PROKAR_LIPOPROTEIN"/>
    <property type="match status" value="1"/>
</dbReference>
<evidence type="ECO:0008006" key="5">
    <source>
        <dbReference type="Google" id="ProtNLM"/>
    </source>
</evidence>
<gene>
    <name evidence="3" type="ORF">GCM10023149_05330</name>
</gene>
<feature type="compositionally biased region" description="Low complexity" evidence="1">
    <location>
        <begin position="47"/>
        <end position="59"/>
    </location>
</feature>
<evidence type="ECO:0000256" key="1">
    <source>
        <dbReference type="SAM" id="MobiDB-lite"/>
    </source>
</evidence>
<keyword evidence="2" id="KW-0732">Signal</keyword>
<name>A0ABP8FTT9_9SPHI</name>
<dbReference type="Pfam" id="PF01391">
    <property type="entry name" value="Collagen"/>
    <property type="match status" value="1"/>
</dbReference>
<protein>
    <recommendedName>
        <fullName evidence="5">Collagen triple helix repeat protein</fullName>
    </recommendedName>
</protein>
<evidence type="ECO:0000313" key="3">
    <source>
        <dbReference type="EMBL" id="GAA4310593.1"/>
    </source>
</evidence>
<sequence length="210" mass="22078">MKNKYLLLLLTAAMLFTASCGKDGSVGPKGDTGAQGEQGDKGDTGDKGATGATGATGAKGATGNANVRVYTKDISSSTWQTNSTGGGKGYLSLNIPATILTEDIINNWVNLVYVSSSDFGYSWGIVPYYTERNIRVTAQLAVGSITLKRDQDGIAYTQSGFSAVKVVCIKPSTTEQLQFSNKQELIQALKQKGIDAGNFNSLKQGLSLAD</sequence>
<dbReference type="EMBL" id="BAABFT010000001">
    <property type="protein sequence ID" value="GAA4310593.1"/>
    <property type="molecule type" value="Genomic_DNA"/>
</dbReference>
<organism evidence="3 4">
    <name type="scientific">Mucilaginibacter gynuensis</name>
    <dbReference type="NCBI Taxonomy" id="1302236"/>
    <lineage>
        <taxon>Bacteria</taxon>
        <taxon>Pseudomonadati</taxon>
        <taxon>Bacteroidota</taxon>
        <taxon>Sphingobacteriia</taxon>
        <taxon>Sphingobacteriales</taxon>
        <taxon>Sphingobacteriaceae</taxon>
        <taxon>Mucilaginibacter</taxon>
    </lineage>
</organism>
<comment type="caution">
    <text evidence="3">The sequence shown here is derived from an EMBL/GenBank/DDBJ whole genome shotgun (WGS) entry which is preliminary data.</text>
</comment>
<dbReference type="InterPro" id="IPR008160">
    <property type="entry name" value="Collagen"/>
</dbReference>
<reference evidence="4" key="1">
    <citation type="journal article" date="2019" name="Int. J. Syst. Evol. Microbiol.">
        <title>The Global Catalogue of Microorganisms (GCM) 10K type strain sequencing project: providing services to taxonomists for standard genome sequencing and annotation.</title>
        <authorList>
            <consortium name="The Broad Institute Genomics Platform"/>
            <consortium name="The Broad Institute Genome Sequencing Center for Infectious Disease"/>
            <person name="Wu L."/>
            <person name="Ma J."/>
        </authorList>
    </citation>
    <scope>NUCLEOTIDE SEQUENCE [LARGE SCALE GENOMIC DNA]</scope>
    <source>
        <strain evidence="4">JCM 17705</strain>
    </source>
</reference>
<feature type="chain" id="PRO_5046571987" description="Collagen triple helix repeat protein" evidence="2">
    <location>
        <begin position="22"/>
        <end position="210"/>
    </location>
</feature>
<dbReference type="RefSeq" id="WP_345209439.1">
    <property type="nucleotide sequence ID" value="NZ_BAABFT010000001.1"/>
</dbReference>
<dbReference type="Proteomes" id="UP001500582">
    <property type="component" value="Unassembled WGS sequence"/>
</dbReference>
<accession>A0ABP8FTT9</accession>
<proteinExistence type="predicted"/>
<feature type="region of interest" description="Disordered" evidence="1">
    <location>
        <begin position="26"/>
        <end position="59"/>
    </location>
</feature>
<feature type="signal peptide" evidence="2">
    <location>
        <begin position="1"/>
        <end position="21"/>
    </location>
</feature>
<evidence type="ECO:0000313" key="4">
    <source>
        <dbReference type="Proteomes" id="UP001500582"/>
    </source>
</evidence>
<keyword evidence="4" id="KW-1185">Reference proteome</keyword>
<evidence type="ECO:0000256" key="2">
    <source>
        <dbReference type="SAM" id="SignalP"/>
    </source>
</evidence>